<dbReference type="PANTHER" id="PTHR46543">
    <property type="entry name" value="ZINC FINGER CCHC DOMAIN-CONTAINING PROTEIN 7"/>
    <property type="match status" value="1"/>
</dbReference>
<evidence type="ECO:0000313" key="12">
    <source>
        <dbReference type="Proteomes" id="UP001558652"/>
    </source>
</evidence>
<accession>A0ABD0Y238</accession>
<feature type="region of interest" description="Disordered" evidence="9">
    <location>
        <begin position="64"/>
        <end position="117"/>
    </location>
</feature>
<protein>
    <recommendedName>
        <fullName evidence="7">Zinc finger CCHC domain-containing protein 7</fullName>
    </recommendedName>
    <alternativeName>
        <fullName evidence="8">TRAMP-like complex RNA-binding factor ZCCHC7</fullName>
    </alternativeName>
</protein>
<dbReference type="GO" id="GO:0005634">
    <property type="term" value="C:nucleus"/>
    <property type="evidence" value="ECO:0007669"/>
    <property type="project" value="UniProtKB-SubCell"/>
</dbReference>
<dbReference type="PANTHER" id="PTHR46543:SF1">
    <property type="entry name" value="ZINC FINGER CCHC DOMAIN-CONTAINING PROTEIN 7"/>
    <property type="match status" value="1"/>
</dbReference>
<evidence type="ECO:0000313" key="11">
    <source>
        <dbReference type="EMBL" id="KAL1117542.1"/>
    </source>
</evidence>
<evidence type="ECO:0000256" key="7">
    <source>
        <dbReference type="ARBA" id="ARBA00041190"/>
    </source>
</evidence>
<keyword evidence="5" id="KW-0862">Zinc</keyword>
<evidence type="ECO:0000259" key="10">
    <source>
        <dbReference type="SMART" id="SM00343"/>
    </source>
</evidence>
<feature type="domain" description="CCHC-type" evidence="10">
    <location>
        <begin position="288"/>
        <end position="304"/>
    </location>
</feature>
<feature type="compositionally biased region" description="Polar residues" evidence="9">
    <location>
        <begin position="81"/>
        <end position="96"/>
    </location>
</feature>
<dbReference type="InterPro" id="IPR001878">
    <property type="entry name" value="Znf_CCHC"/>
</dbReference>
<dbReference type="AlphaFoldDB" id="A0ABD0Y238"/>
<dbReference type="Gene3D" id="4.10.60.10">
    <property type="entry name" value="Zinc finger, CCHC-type"/>
    <property type="match status" value="1"/>
</dbReference>
<dbReference type="SMART" id="SM00343">
    <property type="entry name" value="ZnF_C2HC"/>
    <property type="match status" value="4"/>
</dbReference>
<evidence type="ECO:0000256" key="5">
    <source>
        <dbReference type="ARBA" id="ARBA00022833"/>
    </source>
</evidence>
<feature type="compositionally biased region" description="Polar residues" evidence="9">
    <location>
        <begin position="156"/>
        <end position="170"/>
    </location>
</feature>
<feature type="region of interest" description="Disordered" evidence="9">
    <location>
        <begin position="136"/>
        <end position="170"/>
    </location>
</feature>
<organism evidence="11 12">
    <name type="scientific">Ranatra chinensis</name>
    <dbReference type="NCBI Taxonomy" id="642074"/>
    <lineage>
        <taxon>Eukaryota</taxon>
        <taxon>Metazoa</taxon>
        <taxon>Ecdysozoa</taxon>
        <taxon>Arthropoda</taxon>
        <taxon>Hexapoda</taxon>
        <taxon>Insecta</taxon>
        <taxon>Pterygota</taxon>
        <taxon>Neoptera</taxon>
        <taxon>Paraneoptera</taxon>
        <taxon>Hemiptera</taxon>
        <taxon>Heteroptera</taxon>
        <taxon>Panheteroptera</taxon>
        <taxon>Nepomorpha</taxon>
        <taxon>Nepidae</taxon>
        <taxon>Ranatrinae</taxon>
        <taxon>Ranatra</taxon>
    </lineage>
</organism>
<gene>
    <name evidence="11" type="ORF">AAG570_003858</name>
</gene>
<dbReference type="GO" id="GO:0008270">
    <property type="term" value="F:zinc ion binding"/>
    <property type="evidence" value="ECO:0007669"/>
    <property type="project" value="UniProtKB-KW"/>
</dbReference>
<feature type="region of interest" description="Disordered" evidence="9">
    <location>
        <begin position="525"/>
        <end position="546"/>
    </location>
</feature>
<keyword evidence="12" id="KW-1185">Reference proteome</keyword>
<name>A0ABD0Y238_9HEMI</name>
<evidence type="ECO:0000256" key="3">
    <source>
        <dbReference type="ARBA" id="ARBA00022737"/>
    </source>
</evidence>
<evidence type="ECO:0000256" key="1">
    <source>
        <dbReference type="ARBA" id="ARBA00004123"/>
    </source>
</evidence>
<sequence>MDYDNENNYIDSSDDDESNSRLELENELYSIVHYNALSEDTGKSFAGMYTVEGEGNELRVIKKVTADETAGGPNPPDVTDSRNISGTSKETNQNLGVGTPGKSFIRGGLSGNNGGFKKPEGSYRAKRFFDMLGGTVGPVTPNKKKKKKKKNKKIQIFNSTESPPKQNNIHPQEAIPVVVISDDEDVLIVKEKIQASTIEEDDVIINTSQPLIEVFDSDGSNDWKCPEIDWKKVESPSTWTKAMRKYYNGSAKRLVDTNCSTIIRKMRGSCDWWICDDDRYPNGRGGPRCQRCHGRGHKSWACPTLYRNCHMCSNPGHSENGCPERMCLSCGIQTSAYMTMCDMCLAGNDNVCSVCNRQGHWEDSCTDIWRRYHNTVEGNIDRSAVQSSHNAKQVRCCNCTFAGHLYEDCPYPYWSMHSVMASFVVNYGGEENITKDMRFYIPSNILDPHLGVLDELVTKNRLSGGQLKAFVGNKKGAKFVGAGGSLREISSLKRDLFVRNLWPSLSKKKRSMIGTGKDEHLWWKAAAESEPPSKKHKKGRKKKKRNLLSNIYHSSGIGVAAPKRIEQSGVDVRTLIGPEAVRGGGGGCTRCTRV</sequence>
<keyword evidence="4" id="KW-0863">Zinc-finger</keyword>
<feature type="domain" description="CCHC-type" evidence="10">
    <location>
        <begin position="395"/>
        <end position="411"/>
    </location>
</feature>
<feature type="compositionally biased region" description="Polar residues" evidence="9">
    <location>
        <begin position="1"/>
        <end position="11"/>
    </location>
</feature>
<dbReference type="Proteomes" id="UP001558652">
    <property type="component" value="Unassembled WGS sequence"/>
</dbReference>
<evidence type="ECO:0000256" key="4">
    <source>
        <dbReference type="ARBA" id="ARBA00022771"/>
    </source>
</evidence>
<dbReference type="InterPro" id="IPR051644">
    <property type="entry name" value="TRAMP_AT-DNA-binding"/>
</dbReference>
<keyword evidence="6" id="KW-0539">Nucleus</keyword>
<feature type="domain" description="CCHC-type" evidence="10">
    <location>
        <begin position="351"/>
        <end position="367"/>
    </location>
</feature>
<feature type="compositionally biased region" description="Basic residues" evidence="9">
    <location>
        <begin position="534"/>
        <end position="546"/>
    </location>
</feature>
<evidence type="ECO:0000256" key="9">
    <source>
        <dbReference type="SAM" id="MobiDB-lite"/>
    </source>
</evidence>
<proteinExistence type="predicted"/>
<feature type="region of interest" description="Disordered" evidence="9">
    <location>
        <begin position="1"/>
        <end position="21"/>
    </location>
</feature>
<evidence type="ECO:0000256" key="8">
    <source>
        <dbReference type="ARBA" id="ARBA00043023"/>
    </source>
</evidence>
<evidence type="ECO:0000256" key="2">
    <source>
        <dbReference type="ARBA" id="ARBA00022723"/>
    </source>
</evidence>
<evidence type="ECO:0000256" key="6">
    <source>
        <dbReference type="ARBA" id="ARBA00023242"/>
    </source>
</evidence>
<comment type="subcellular location">
    <subcellularLocation>
        <location evidence="1">Nucleus</location>
    </subcellularLocation>
</comment>
<feature type="domain" description="CCHC-type" evidence="10">
    <location>
        <begin position="308"/>
        <end position="324"/>
    </location>
</feature>
<reference evidence="11 12" key="1">
    <citation type="submission" date="2024-07" db="EMBL/GenBank/DDBJ databases">
        <title>Chromosome-level genome assembly of the water stick insect Ranatra chinensis (Heteroptera: Nepidae).</title>
        <authorList>
            <person name="Liu X."/>
        </authorList>
    </citation>
    <scope>NUCLEOTIDE SEQUENCE [LARGE SCALE GENOMIC DNA]</scope>
    <source>
        <strain evidence="11">Cailab_2021Rc</strain>
        <tissue evidence="11">Muscle</tissue>
    </source>
</reference>
<keyword evidence="2" id="KW-0479">Metal-binding</keyword>
<comment type="caution">
    <text evidence="11">The sequence shown here is derived from an EMBL/GenBank/DDBJ whole genome shotgun (WGS) entry which is preliminary data.</text>
</comment>
<keyword evidence="3" id="KW-0677">Repeat</keyword>
<feature type="compositionally biased region" description="Basic residues" evidence="9">
    <location>
        <begin position="142"/>
        <end position="153"/>
    </location>
</feature>
<dbReference type="EMBL" id="JBFDAA010000015">
    <property type="protein sequence ID" value="KAL1117542.1"/>
    <property type="molecule type" value="Genomic_DNA"/>
</dbReference>